<feature type="domain" description="Tyr recombinase" evidence="4">
    <location>
        <begin position="232"/>
        <end position="422"/>
    </location>
</feature>
<evidence type="ECO:0000259" key="4">
    <source>
        <dbReference type="PROSITE" id="PS51898"/>
    </source>
</evidence>
<dbReference type="PANTHER" id="PTHR30349">
    <property type="entry name" value="PHAGE INTEGRASE-RELATED"/>
    <property type="match status" value="1"/>
</dbReference>
<name>A0A7T8BB23_9SPIR</name>
<dbReference type="GO" id="GO:0015074">
    <property type="term" value="P:DNA integration"/>
    <property type="evidence" value="ECO:0007669"/>
    <property type="project" value="InterPro"/>
</dbReference>
<protein>
    <submittedName>
        <fullName evidence="5">Tyrosine-type recombinase/integrase</fullName>
    </submittedName>
</protein>
<sequence length="436" mass="50344">MKGRYPFSVYKPKIRTNYYVAFKNPDTGRFMPGISTRKATEAEAIETALEWLREGIPQKDSRINLKQYSLLDTVKQADLSKAEAEIIVKELQRRGYLRSYVLAGTKQDIDFTGYLLNFWDYEQSPYVQEKLRKNHGIHRRYVFEQLGIVKRYWIPYFQDKLLGEITRQDIESFISYFDRPSSLNGGICLPQSAKRKNIIIRAGTIPLAWAFQKEYIEKDVTTGIVWFSGKGAERQILSPELTKAIFSLEWGDKRAKLANMLAMVTGLRAGEIQGLRVQDLGDECLYIRHSWNAIDGLKTTKTNENRIVQIPFKSIMYELVELAKTNPYGEGIEGYIFYASIPNKPIEASIFRDALRDALVKTGMSEEAAKQYTFHGWRHYFTSYMRPRVDKKVLQKQTGHKTLAMLEHYAGHEIEGEKEQLRLAQVEAFGELVEAL</sequence>
<dbReference type="CDD" id="cd00397">
    <property type="entry name" value="DNA_BRE_C"/>
    <property type="match status" value="1"/>
</dbReference>
<evidence type="ECO:0000256" key="2">
    <source>
        <dbReference type="ARBA" id="ARBA00023125"/>
    </source>
</evidence>
<dbReference type="InterPro" id="IPR050090">
    <property type="entry name" value="Tyrosine_recombinase_XerCD"/>
</dbReference>
<comment type="similarity">
    <text evidence="1">Belongs to the 'phage' integrase family.</text>
</comment>
<dbReference type="AlphaFoldDB" id="A0A7T8BB23"/>
<dbReference type="Pfam" id="PF00589">
    <property type="entry name" value="Phage_integrase"/>
    <property type="match status" value="1"/>
</dbReference>
<gene>
    <name evidence="5" type="ORF">JFL75_01335</name>
</gene>
<dbReference type="GO" id="GO:0006310">
    <property type="term" value="P:DNA recombination"/>
    <property type="evidence" value="ECO:0007669"/>
    <property type="project" value="UniProtKB-KW"/>
</dbReference>
<accession>A0A7T8BB23</accession>
<dbReference type="Gene3D" id="1.10.443.10">
    <property type="entry name" value="Intergrase catalytic core"/>
    <property type="match status" value="1"/>
</dbReference>
<evidence type="ECO:0000313" key="6">
    <source>
        <dbReference type="Proteomes" id="UP000595917"/>
    </source>
</evidence>
<dbReference type="SUPFAM" id="SSF56349">
    <property type="entry name" value="DNA breaking-rejoining enzymes"/>
    <property type="match status" value="1"/>
</dbReference>
<dbReference type="Proteomes" id="UP000595917">
    <property type="component" value="Chromosome"/>
</dbReference>
<keyword evidence="6" id="KW-1185">Reference proteome</keyword>
<dbReference type="KEGG" id="bhc:JFL75_01335"/>
<keyword evidence="2" id="KW-0238">DNA-binding</keyword>
<evidence type="ECO:0000256" key="1">
    <source>
        <dbReference type="ARBA" id="ARBA00008857"/>
    </source>
</evidence>
<dbReference type="EMBL" id="CP067089">
    <property type="protein sequence ID" value="QQO09590.1"/>
    <property type="molecule type" value="Genomic_DNA"/>
</dbReference>
<dbReference type="RefSeq" id="WP_215626893.1">
    <property type="nucleotide sequence ID" value="NZ_CP067089.2"/>
</dbReference>
<dbReference type="InterPro" id="IPR013762">
    <property type="entry name" value="Integrase-like_cat_sf"/>
</dbReference>
<keyword evidence="3" id="KW-0233">DNA recombination</keyword>
<dbReference type="InterPro" id="IPR002104">
    <property type="entry name" value="Integrase_catalytic"/>
</dbReference>
<proteinExistence type="inferred from homology"/>
<evidence type="ECO:0000313" key="5">
    <source>
        <dbReference type="EMBL" id="QQO09590.1"/>
    </source>
</evidence>
<dbReference type="PANTHER" id="PTHR30349:SF41">
    <property type="entry name" value="INTEGRASE_RECOMBINASE PROTEIN MJ0367-RELATED"/>
    <property type="match status" value="1"/>
</dbReference>
<dbReference type="PROSITE" id="PS51898">
    <property type="entry name" value="TYR_RECOMBINASE"/>
    <property type="match status" value="1"/>
</dbReference>
<dbReference type="GO" id="GO:0003677">
    <property type="term" value="F:DNA binding"/>
    <property type="evidence" value="ECO:0007669"/>
    <property type="project" value="UniProtKB-KW"/>
</dbReference>
<reference evidence="5" key="1">
    <citation type="submission" date="2021-01" db="EMBL/GenBank/DDBJ databases">
        <title>Description of Breznakiella homolactica.</title>
        <authorList>
            <person name="Song Y."/>
            <person name="Brune A."/>
        </authorList>
    </citation>
    <scope>NUCLEOTIDE SEQUENCE</scope>
    <source>
        <strain evidence="5">RmG30</strain>
    </source>
</reference>
<dbReference type="InterPro" id="IPR011010">
    <property type="entry name" value="DNA_brk_join_enz"/>
</dbReference>
<organism evidence="5 6">
    <name type="scientific">Breznakiella homolactica</name>
    <dbReference type="NCBI Taxonomy" id="2798577"/>
    <lineage>
        <taxon>Bacteria</taxon>
        <taxon>Pseudomonadati</taxon>
        <taxon>Spirochaetota</taxon>
        <taxon>Spirochaetia</taxon>
        <taxon>Spirochaetales</taxon>
        <taxon>Breznakiellaceae</taxon>
        <taxon>Breznakiella</taxon>
    </lineage>
</organism>
<evidence type="ECO:0000256" key="3">
    <source>
        <dbReference type="ARBA" id="ARBA00023172"/>
    </source>
</evidence>